<dbReference type="Proteomes" id="UP000245133">
    <property type="component" value="Unassembled WGS sequence"/>
</dbReference>
<dbReference type="EMBL" id="BFBB01000002">
    <property type="protein sequence ID" value="GBF49300.1"/>
    <property type="molecule type" value="Genomic_DNA"/>
</dbReference>
<organism evidence="2 3">
    <name type="scientific">Leptospira ryugenii</name>
    <dbReference type="NCBI Taxonomy" id="1917863"/>
    <lineage>
        <taxon>Bacteria</taxon>
        <taxon>Pseudomonadati</taxon>
        <taxon>Spirochaetota</taxon>
        <taxon>Spirochaetia</taxon>
        <taxon>Leptospirales</taxon>
        <taxon>Leptospiraceae</taxon>
        <taxon>Leptospira</taxon>
    </lineage>
</organism>
<dbReference type="OrthoDB" id="323052at2"/>
<dbReference type="Pfam" id="PF03976">
    <property type="entry name" value="PPK2"/>
    <property type="match status" value="1"/>
</dbReference>
<dbReference type="PANTHER" id="PTHR34383">
    <property type="entry name" value="POLYPHOSPHATE:AMP PHOSPHOTRANSFERASE-RELATED"/>
    <property type="match status" value="1"/>
</dbReference>
<gene>
    <name evidence="2" type="ORF">LPTSP4_08100</name>
</gene>
<comment type="caution">
    <text evidence="2">The sequence shown here is derived from an EMBL/GenBank/DDBJ whole genome shotgun (WGS) entry which is preliminary data.</text>
</comment>
<dbReference type="AlphaFoldDB" id="A0A2P2DXK0"/>
<dbReference type="Gene3D" id="3.40.50.300">
    <property type="entry name" value="P-loop containing nucleotide triphosphate hydrolases"/>
    <property type="match status" value="1"/>
</dbReference>
<sequence length="252" mass="29990">MDRLQKIEPPQKLKEDDEALESLQERLFILQKTAYDQGIANIFLLEGWSSSGRGESLKDLTVRLDPRKFKVYSPFVHQSEDRGYPFLWNFWQYLPRFGEMLFYLNTYYGRLVFLQAMDKIKEDEYQRRLLSIRHTERILTKDKVQFHKFFLHVSAKELDRRTEKAKKEKNAWALNDYDLYQTKKYKKFQKIFNQILSDSESEFAPWTILLADDTYSAKIALIQNIIERLESSLGIDSKQKLELVVKGVDLLP</sequence>
<evidence type="ECO:0000313" key="3">
    <source>
        <dbReference type="Proteomes" id="UP000245133"/>
    </source>
</evidence>
<dbReference type="InterPro" id="IPR022488">
    <property type="entry name" value="PPK2-related"/>
</dbReference>
<proteinExistence type="predicted"/>
<protein>
    <recommendedName>
        <fullName evidence="1">Polyphosphate kinase-2-related domain-containing protein</fullName>
    </recommendedName>
</protein>
<reference evidence="2 3" key="1">
    <citation type="submission" date="2018-02" db="EMBL/GenBank/DDBJ databases">
        <title>Novel Leptospira species isolated from soil and water in Japan.</title>
        <authorList>
            <person name="Nakao R."/>
            <person name="Masuzawa T."/>
        </authorList>
    </citation>
    <scope>NUCLEOTIDE SEQUENCE [LARGE SCALE GENOMIC DNA]</scope>
    <source>
        <strain evidence="2 3">YH101</strain>
    </source>
</reference>
<feature type="domain" description="Polyphosphate kinase-2-related" evidence="1">
    <location>
        <begin position="14"/>
        <end position="231"/>
    </location>
</feature>
<keyword evidence="3" id="KW-1185">Reference proteome</keyword>
<dbReference type="SUPFAM" id="SSF52540">
    <property type="entry name" value="P-loop containing nucleoside triphosphate hydrolases"/>
    <property type="match status" value="1"/>
</dbReference>
<dbReference type="InterPro" id="IPR027417">
    <property type="entry name" value="P-loop_NTPase"/>
</dbReference>
<evidence type="ECO:0000259" key="1">
    <source>
        <dbReference type="Pfam" id="PF03976"/>
    </source>
</evidence>
<accession>A0A2P2DXK0</accession>
<dbReference type="PANTHER" id="PTHR34383:SF3">
    <property type="entry name" value="POLYPHOSPHATE:AMP PHOSPHOTRANSFERASE"/>
    <property type="match status" value="1"/>
</dbReference>
<evidence type="ECO:0000313" key="2">
    <source>
        <dbReference type="EMBL" id="GBF49300.1"/>
    </source>
</evidence>
<name>A0A2P2DXK0_9LEPT</name>